<organism evidence="2 3">
    <name type="scientific">Fistulifera solaris</name>
    <name type="common">Oleaginous diatom</name>
    <dbReference type="NCBI Taxonomy" id="1519565"/>
    <lineage>
        <taxon>Eukaryota</taxon>
        <taxon>Sar</taxon>
        <taxon>Stramenopiles</taxon>
        <taxon>Ochrophyta</taxon>
        <taxon>Bacillariophyta</taxon>
        <taxon>Bacillariophyceae</taxon>
        <taxon>Bacillariophycidae</taxon>
        <taxon>Naviculales</taxon>
        <taxon>Naviculaceae</taxon>
        <taxon>Fistulifera</taxon>
    </lineage>
</organism>
<protein>
    <submittedName>
        <fullName evidence="2">Uncharacterized protein</fullName>
    </submittedName>
</protein>
<name>A0A1Z5KTT3_FISSO</name>
<dbReference type="OrthoDB" id="46933at2759"/>
<comment type="caution">
    <text evidence="2">The sequence shown here is derived from an EMBL/GenBank/DDBJ whole genome shotgun (WGS) entry which is preliminary data.</text>
</comment>
<dbReference type="EMBL" id="BDSP01000292">
    <property type="protein sequence ID" value="GAX29572.1"/>
    <property type="molecule type" value="Genomic_DNA"/>
</dbReference>
<dbReference type="InterPro" id="IPR035992">
    <property type="entry name" value="Ricin_B-like_lectins"/>
</dbReference>
<evidence type="ECO:0000313" key="3">
    <source>
        <dbReference type="Proteomes" id="UP000198406"/>
    </source>
</evidence>
<reference evidence="2 3" key="1">
    <citation type="journal article" date="2015" name="Plant Cell">
        <title>Oil accumulation by the oleaginous diatom Fistulifera solaris as revealed by the genome and transcriptome.</title>
        <authorList>
            <person name="Tanaka T."/>
            <person name="Maeda Y."/>
            <person name="Veluchamy A."/>
            <person name="Tanaka M."/>
            <person name="Abida H."/>
            <person name="Marechal E."/>
            <person name="Bowler C."/>
            <person name="Muto M."/>
            <person name="Sunaga Y."/>
            <person name="Tanaka M."/>
            <person name="Yoshino T."/>
            <person name="Taniguchi T."/>
            <person name="Fukuda Y."/>
            <person name="Nemoto M."/>
            <person name="Matsumoto M."/>
            <person name="Wong P.S."/>
            <person name="Aburatani S."/>
            <person name="Fujibuchi W."/>
        </authorList>
    </citation>
    <scope>NUCLEOTIDE SEQUENCE [LARGE SCALE GENOMIC DNA]</scope>
    <source>
        <strain evidence="2 3">JPCC DA0580</strain>
    </source>
</reference>
<accession>A0A1Z5KTT3</accession>
<proteinExistence type="predicted"/>
<dbReference type="InParanoid" id="A0A1Z5KTT3"/>
<feature type="compositionally biased region" description="Low complexity" evidence="1">
    <location>
        <begin position="128"/>
        <end position="148"/>
    </location>
</feature>
<sequence length="463" mass="50735">MWRRGIVNLLSGLLGTINPPAVVIPRSRDVLSRCQGDCMQFDCAEELQCHVRQAGDFVPGCVLTNELLQSDYAFCVAVRGDTEEGDDDTTEETFEPVEEGSDNPSDVPSDMPSDFPTSTPTPAPTRVATQAPTTAGTSTSTSGSFTPAPTVPRIGFTAAPSVPQIVTPTALLGVCQGGCFVDTDCEPGLICYQRTTNRGVPYCVLFQEQTDRRDNYCIPDPNVPSDVQYGGVLATTGIAGQLTECQADCSTDLDCMGDLVCYQRAASDGAPGCSLDPNMLASEADICLKNPTAGRQNNIPTDTSVFALKMFWEEGFEWQFESFERLFCLNCFGNCEADGQLSVTNCFDLPRMWTLASQSTDGSALIKLKDYDLCMEWNETFVSPPAATYLQPCNESNNAQRFWPSEGGSFADSRFEISPRTRRGMCLTQEHHPMTNEVVYFDYCIRPQLSDTSLWNKYFPTQA</sequence>
<keyword evidence="3" id="KW-1185">Reference proteome</keyword>
<evidence type="ECO:0000313" key="2">
    <source>
        <dbReference type="EMBL" id="GAX29572.1"/>
    </source>
</evidence>
<dbReference type="SUPFAM" id="SSF50370">
    <property type="entry name" value="Ricin B-like lectins"/>
    <property type="match status" value="1"/>
</dbReference>
<dbReference type="PROSITE" id="PS50231">
    <property type="entry name" value="RICIN_B_LECTIN"/>
    <property type="match status" value="1"/>
</dbReference>
<feature type="compositionally biased region" description="Acidic residues" evidence="1">
    <location>
        <begin position="83"/>
        <end position="101"/>
    </location>
</feature>
<gene>
    <name evidence="2" type="ORF">FisN_24Lh023</name>
</gene>
<dbReference type="Proteomes" id="UP000198406">
    <property type="component" value="Unassembled WGS sequence"/>
</dbReference>
<evidence type="ECO:0000256" key="1">
    <source>
        <dbReference type="SAM" id="MobiDB-lite"/>
    </source>
</evidence>
<feature type="region of interest" description="Disordered" evidence="1">
    <location>
        <begin position="82"/>
        <end position="148"/>
    </location>
</feature>
<dbReference type="AlphaFoldDB" id="A0A1Z5KTT3"/>